<evidence type="ECO:0000313" key="3">
    <source>
        <dbReference type="EMBL" id="SFF59870.1"/>
    </source>
</evidence>
<evidence type="ECO:0000259" key="2">
    <source>
        <dbReference type="Pfam" id="PF00135"/>
    </source>
</evidence>
<dbReference type="Pfam" id="PF00135">
    <property type="entry name" value="COesterase"/>
    <property type="match status" value="1"/>
</dbReference>
<dbReference type="InterPro" id="IPR002018">
    <property type="entry name" value="CarbesteraseB"/>
</dbReference>
<dbReference type="Gene3D" id="3.40.50.1820">
    <property type="entry name" value="alpha/beta hydrolase"/>
    <property type="match status" value="1"/>
</dbReference>
<evidence type="ECO:0000256" key="1">
    <source>
        <dbReference type="SAM" id="MobiDB-lite"/>
    </source>
</evidence>
<gene>
    <name evidence="3" type="ORF">SAMN02787118_109154</name>
</gene>
<dbReference type="RefSeq" id="WP_256258381.1">
    <property type="nucleotide sequence ID" value="NZ_FONR01000009.1"/>
</dbReference>
<reference evidence="3 4" key="1">
    <citation type="submission" date="2016-10" db="EMBL/GenBank/DDBJ databases">
        <authorList>
            <person name="de Groot N.N."/>
        </authorList>
    </citation>
    <scope>NUCLEOTIDE SEQUENCE [LARGE SCALE GENOMIC DNA]</scope>
    <source>
        <strain evidence="3 4">OK461</strain>
    </source>
</reference>
<dbReference type="InterPro" id="IPR050309">
    <property type="entry name" value="Type-B_Carboxylest/Lipase"/>
</dbReference>
<dbReference type="EMBL" id="FONR01000009">
    <property type="protein sequence ID" value="SFF59870.1"/>
    <property type="molecule type" value="Genomic_DNA"/>
</dbReference>
<feature type="domain" description="Carboxylesterase type B" evidence="2">
    <location>
        <begin position="1"/>
        <end position="66"/>
    </location>
</feature>
<feature type="region of interest" description="Disordered" evidence="1">
    <location>
        <begin position="68"/>
        <end position="87"/>
    </location>
</feature>
<dbReference type="AlphaFoldDB" id="A0A1I2K105"/>
<organism evidence="3 4">
    <name type="scientific">Streptomyces mirabilis</name>
    <dbReference type="NCBI Taxonomy" id="68239"/>
    <lineage>
        <taxon>Bacteria</taxon>
        <taxon>Bacillati</taxon>
        <taxon>Actinomycetota</taxon>
        <taxon>Actinomycetes</taxon>
        <taxon>Kitasatosporales</taxon>
        <taxon>Streptomycetaceae</taxon>
        <taxon>Streptomyces</taxon>
    </lineage>
</organism>
<name>A0A1I2K105_9ACTN</name>
<dbReference type="PANTHER" id="PTHR11559">
    <property type="entry name" value="CARBOXYLESTERASE"/>
    <property type="match status" value="1"/>
</dbReference>
<sequence length="87" mass="9213">MSEDGLNPNVWTAAARADEWRPVLVWIYGGRFVGGYGSDPAFGGAGPADNGLVVVTFNYRSGAFGFRPRPNPARNPCTTPRATRGAG</sequence>
<evidence type="ECO:0000313" key="4">
    <source>
        <dbReference type="Proteomes" id="UP000181942"/>
    </source>
</evidence>
<proteinExistence type="predicted"/>
<dbReference type="Proteomes" id="UP000181942">
    <property type="component" value="Unassembled WGS sequence"/>
</dbReference>
<dbReference type="SUPFAM" id="SSF53474">
    <property type="entry name" value="alpha/beta-Hydrolases"/>
    <property type="match status" value="1"/>
</dbReference>
<protein>
    <submittedName>
        <fullName evidence="3">Carboxylesterase family protein</fullName>
    </submittedName>
</protein>
<dbReference type="InterPro" id="IPR029058">
    <property type="entry name" value="AB_hydrolase_fold"/>
</dbReference>
<accession>A0A1I2K105</accession>